<dbReference type="GO" id="GO:0004519">
    <property type="term" value="F:endonuclease activity"/>
    <property type="evidence" value="ECO:0007669"/>
    <property type="project" value="UniProtKB-KW"/>
</dbReference>
<dbReference type="Pfam" id="PF00799">
    <property type="entry name" value="Gemini_AL1"/>
    <property type="match status" value="1"/>
</dbReference>
<evidence type="ECO:0000256" key="2">
    <source>
        <dbReference type="ARBA" id="ARBA00014531"/>
    </source>
</evidence>
<keyword evidence="4" id="KW-0808">Transferase</keyword>
<evidence type="ECO:0000256" key="11">
    <source>
        <dbReference type="ARBA" id="ARBA00022801"/>
    </source>
</evidence>
<evidence type="ECO:0000256" key="5">
    <source>
        <dbReference type="ARBA" id="ARBA00022695"/>
    </source>
</evidence>
<dbReference type="Gene3D" id="3.40.1310.20">
    <property type="match status" value="1"/>
</dbReference>
<evidence type="ECO:0000256" key="15">
    <source>
        <dbReference type="PIRSR" id="PIRSR601191-2"/>
    </source>
</evidence>
<keyword evidence="3" id="KW-1048">Host nucleus</keyword>
<keyword evidence="7" id="KW-0540">Nuclease</keyword>
<keyword evidence="6" id="KW-0235">DNA replication</keyword>
<dbReference type="InterPro" id="IPR001191">
    <property type="entry name" value="Gemini_AL1_REP"/>
</dbReference>
<dbReference type="GO" id="GO:0003677">
    <property type="term" value="F:DNA binding"/>
    <property type="evidence" value="ECO:0007669"/>
    <property type="project" value="UniProtKB-KW"/>
</dbReference>
<dbReference type="GO" id="GO:0016779">
    <property type="term" value="F:nucleotidyltransferase activity"/>
    <property type="evidence" value="ECO:0007669"/>
    <property type="project" value="UniProtKB-KW"/>
</dbReference>
<keyword evidence="5" id="KW-0548">Nucleotidyltransferase</keyword>
<dbReference type="GO" id="GO:0005198">
    <property type="term" value="F:structural molecule activity"/>
    <property type="evidence" value="ECO:0007669"/>
    <property type="project" value="InterPro"/>
</dbReference>
<dbReference type="GO" id="GO:0006260">
    <property type="term" value="P:DNA replication"/>
    <property type="evidence" value="ECO:0007669"/>
    <property type="project" value="UniProtKB-KW"/>
</dbReference>
<evidence type="ECO:0000256" key="16">
    <source>
        <dbReference type="SAM" id="MobiDB-lite"/>
    </source>
</evidence>
<feature type="binding site" evidence="15">
    <location>
        <position position="89"/>
    </location>
    <ligand>
        <name>a divalent metal cation</name>
        <dbReference type="ChEBI" id="CHEBI:60240"/>
    </ligand>
</feature>
<evidence type="ECO:0000259" key="17">
    <source>
        <dbReference type="PROSITE" id="PS52020"/>
    </source>
</evidence>
<dbReference type="InterPro" id="IPR027417">
    <property type="entry name" value="P-loop_NTPase"/>
</dbReference>
<comment type="cofactor">
    <cofactor evidence="15">
        <name>Mg(2+)</name>
        <dbReference type="ChEBI" id="CHEBI:18420"/>
    </cofactor>
    <cofactor evidence="15">
        <name>Mn(2+)</name>
        <dbReference type="ChEBI" id="CHEBI:29035"/>
    </cofactor>
    <text evidence="15">Divalent metal cations, possibly Mg(2+) or Mn(2+).</text>
</comment>
<evidence type="ECO:0000256" key="1">
    <source>
        <dbReference type="ARBA" id="ARBA00004147"/>
    </source>
</evidence>
<evidence type="ECO:0000256" key="14">
    <source>
        <dbReference type="PIRSR" id="PIRSR601191-1"/>
    </source>
</evidence>
<protein>
    <recommendedName>
        <fullName evidence="2">Replication-associated protein</fullName>
    </recommendedName>
</protein>
<dbReference type="EMBL" id="MW182758">
    <property type="protein sequence ID" value="QTE03368.1"/>
    <property type="molecule type" value="Genomic_DNA"/>
</dbReference>
<evidence type="ECO:0000256" key="7">
    <source>
        <dbReference type="ARBA" id="ARBA00022722"/>
    </source>
</evidence>
<feature type="binding site" evidence="15">
    <location>
        <position position="131"/>
    </location>
    <ligand>
        <name>a divalent metal cation</name>
        <dbReference type="ChEBI" id="CHEBI:60240"/>
    </ligand>
</feature>
<dbReference type="InterPro" id="IPR001301">
    <property type="entry name" value="Gemini_AL1_CLV"/>
</dbReference>
<keyword evidence="8 15" id="KW-0479">Metal-binding</keyword>
<keyword evidence="11" id="KW-0378">Hydrolase</keyword>
<dbReference type="PRINTS" id="PR00227">
    <property type="entry name" value="GEMCOATAL1"/>
</dbReference>
<organism evidence="18">
    <name type="scientific">Grus japonensis CRESS-DNA-virus sp</name>
    <dbReference type="NCBI Taxonomy" id="2815045"/>
    <lineage>
        <taxon>Viruses</taxon>
        <taxon>Monodnaviria</taxon>
        <taxon>Shotokuvirae</taxon>
        <taxon>Cressdnaviricota</taxon>
    </lineage>
</organism>
<dbReference type="SUPFAM" id="SSF52540">
    <property type="entry name" value="P-loop containing nucleoside triphosphate hydrolases"/>
    <property type="match status" value="1"/>
</dbReference>
<keyword evidence="13" id="KW-0238">DNA-binding</keyword>
<dbReference type="InterPro" id="IPR049912">
    <property type="entry name" value="CRESS_DNA_REP"/>
</dbReference>
<feature type="active site" description="For DNA cleavage activity" evidence="14">
    <location>
        <position position="127"/>
    </location>
</feature>
<evidence type="ECO:0000256" key="9">
    <source>
        <dbReference type="ARBA" id="ARBA00022741"/>
    </source>
</evidence>
<feature type="binding site" evidence="15">
    <location>
        <position position="79"/>
    </location>
    <ligand>
        <name>a divalent metal cation</name>
        <dbReference type="ChEBI" id="CHEBI:60240"/>
    </ligand>
</feature>
<feature type="compositionally biased region" description="Low complexity" evidence="16">
    <location>
        <begin position="12"/>
        <end position="23"/>
    </location>
</feature>
<evidence type="ECO:0000256" key="13">
    <source>
        <dbReference type="ARBA" id="ARBA00023125"/>
    </source>
</evidence>
<keyword evidence="12" id="KW-0190">Covalent protein-DNA linkage</keyword>
<evidence type="ECO:0000256" key="4">
    <source>
        <dbReference type="ARBA" id="ARBA00022679"/>
    </source>
</evidence>
<feature type="region of interest" description="Disordered" evidence="16">
    <location>
        <begin position="1"/>
        <end position="31"/>
    </location>
</feature>
<reference evidence="18" key="1">
    <citation type="submission" date="2020-10" db="EMBL/GenBank/DDBJ databases">
        <title>CRESS DNA virus dark matter in the feces of wild birds.</title>
        <authorList>
            <person name="Yang S."/>
            <person name="Zhang W."/>
        </authorList>
    </citation>
    <scope>NUCLEOTIDE SEQUENCE</scope>
    <source>
        <strain evidence="18">Cra70cir8</strain>
    </source>
</reference>
<evidence type="ECO:0000313" key="18">
    <source>
        <dbReference type="EMBL" id="QTE03368.1"/>
    </source>
</evidence>
<accession>A0A8A4XC49</accession>
<dbReference type="GO" id="GO:0016787">
    <property type="term" value="F:hydrolase activity"/>
    <property type="evidence" value="ECO:0007669"/>
    <property type="project" value="UniProtKB-KW"/>
</dbReference>
<feature type="binding site" evidence="15">
    <location>
        <position position="87"/>
    </location>
    <ligand>
        <name>a divalent metal cation</name>
        <dbReference type="ChEBI" id="CHEBI:60240"/>
    </ligand>
</feature>
<feature type="domain" description="CRESS-DNA virus Rep endonuclease" evidence="17">
    <location>
        <begin position="36"/>
        <end position="141"/>
    </location>
</feature>
<evidence type="ECO:0000256" key="6">
    <source>
        <dbReference type="ARBA" id="ARBA00022705"/>
    </source>
</evidence>
<proteinExistence type="predicted"/>
<comment type="subcellular location">
    <subcellularLocation>
        <location evidence="1">Host nucleus</location>
    </subcellularLocation>
</comment>
<feature type="compositionally biased region" description="Polar residues" evidence="16">
    <location>
        <begin position="1"/>
        <end position="11"/>
    </location>
</feature>
<evidence type="ECO:0000256" key="12">
    <source>
        <dbReference type="ARBA" id="ARBA00023124"/>
    </source>
</evidence>
<dbReference type="PROSITE" id="PS52020">
    <property type="entry name" value="CRESS_DNA_REP"/>
    <property type="match status" value="1"/>
</dbReference>
<sequence length="344" mass="38867">MEQQDTDNSGKTSSTVQSSQEQVPHVTSSKRKRGFELNAKGLFLTYPQCSIQPQEALDLLREICQKKKRTVEEYLIATEKHQDGNDHLHCWIKMDKAIFVRDALLFDLKGHHGNYQGARNSTRIKTYCAKEGNYIADPPYSPTAKATTWTSALTLAKEGNLKEALSTLESGGERSCRDLILHRTSIMKSLQEFQPVSELTCARPVTSYGTIFVWDRALTLVLLGPTNTGKTTLACSLLPKALFTSHLDRLAELSPQHEGIILDDMSFKHLHDEAQIHLIDTAMTRDIHVRYRTATLPAGTPRILTSNRPVSDIFNTNNPAICRRLQVIIWYGYNKTPMWEQRAL</sequence>
<dbReference type="GO" id="GO:0042025">
    <property type="term" value="C:host cell nucleus"/>
    <property type="evidence" value="ECO:0007669"/>
    <property type="project" value="UniProtKB-SubCell"/>
</dbReference>
<dbReference type="GO" id="GO:0000166">
    <property type="term" value="F:nucleotide binding"/>
    <property type="evidence" value="ECO:0007669"/>
    <property type="project" value="UniProtKB-KW"/>
</dbReference>
<dbReference type="SUPFAM" id="SSF55464">
    <property type="entry name" value="Origin of replication-binding domain, RBD-like"/>
    <property type="match status" value="1"/>
</dbReference>
<name>A0A8A4XC49_9VIRU</name>
<dbReference type="PRINTS" id="PR00228">
    <property type="entry name" value="GEMCOATCLVL1"/>
</dbReference>
<dbReference type="GO" id="GO:0046872">
    <property type="term" value="F:metal ion binding"/>
    <property type="evidence" value="ECO:0007669"/>
    <property type="project" value="UniProtKB-KW"/>
</dbReference>
<evidence type="ECO:0000256" key="8">
    <source>
        <dbReference type="ARBA" id="ARBA00022723"/>
    </source>
</evidence>
<keyword evidence="10" id="KW-0255">Endonuclease</keyword>
<keyword evidence="9" id="KW-0547">Nucleotide-binding</keyword>
<evidence type="ECO:0000256" key="10">
    <source>
        <dbReference type="ARBA" id="ARBA00022759"/>
    </source>
</evidence>
<evidence type="ECO:0000256" key="3">
    <source>
        <dbReference type="ARBA" id="ARBA00022562"/>
    </source>
</evidence>